<keyword evidence="2" id="KW-1185">Reference proteome</keyword>
<name>A0ABX2IM15_9RHOB</name>
<reference evidence="1 2" key="1">
    <citation type="submission" date="2020-06" db="EMBL/GenBank/DDBJ databases">
        <title>Sulfitobacter algicola sp. nov., isolated from green algae.</title>
        <authorList>
            <person name="Wang C."/>
        </authorList>
    </citation>
    <scope>NUCLEOTIDE SEQUENCE [LARGE SCALE GENOMIC DNA]</scope>
    <source>
        <strain evidence="1 2">1151</strain>
    </source>
</reference>
<evidence type="ECO:0000313" key="1">
    <source>
        <dbReference type="EMBL" id="NSX53926.1"/>
    </source>
</evidence>
<gene>
    <name evidence="1" type="ORF">HRQ87_03835</name>
</gene>
<organism evidence="1 2">
    <name type="scientific">Parasulfitobacter algicola</name>
    <dbReference type="NCBI Taxonomy" id="2614809"/>
    <lineage>
        <taxon>Bacteria</taxon>
        <taxon>Pseudomonadati</taxon>
        <taxon>Pseudomonadota</taxon>
        <taxon>Alphaproteobacteria</taxon>
        <taxon>Rhodobacterales</taxon>
        <taxon>Roseobacteraceae</taxon>
        <taxon>Parasulfitobacter</taxon>
    </lineage>
</organism>
<dbReference type="EMBL" id="JABUFE010000002">
    <property type="protein sequence ID" value="NSX53926.1"/>
    <property type="molecule type" value="Genomic_DNA"/>
</dbReference>
<sequence length="172" mass="19004">MKAILFPSAETLTKWLASRTDADEHVVALPEAEEYSASLEIEHAIIAHGWWRIGPAISRRGNSVAVIRPMEKGKVLSDHMTAAAIGARVRGWMMPAGNALIKADPMAQDVKDIPEDLRSILEDHDVSDVWEMVPVSMQNIMLASLALAPPDERQGAMISIADNLVKIRQRYQ</sequence>
<dbReference type="RefSeq" id="WP_174135444.1">
    <property type="nucleotide sequence ID" value="NZ_JABUFE010000002.1"/>
</dbReference>
<protein>
    <submittedName>
        <fullName evidence="1">Uncharacterized protein</fullName>
    </submittedName>
</protein>
<dbReference type="Proteomes" id="UP000777935">
    <property type="component" value="Unassembled WGS sequence"/>
</dbReference>
<evidence type="ECO:0000313" key="2">
    <source>
        <dbReference type="Proteomes" id="UP000777935"/>
    </source>
</evidence>
<proteinExistence type="predicted"/>
<comment type="caution">
    <text evidence="1">The sequence shown here is derived from an EMBL/GenBank/DDBJ whole genome shotgun (WGS) entry which is preliminary data.</text>
</comment>
<accession>A0ABX2IM15</accession>